<name>A0ABV4DPX7_9LACO</name>
<keyword evidence="2" id="KW-1185">Reference proteome</keyword>
<reference evidence="1 2" key="1">
    <citation type="submission" date="2024-03" db="EMBL/GenBank/DDBJ databases">
        <title>Mouse gut bacterial collection (mGBC) of GemPharmatech.</title>
        <authorList>
            <person name="He Y."/>
            <person name="Dong L."/>
            <person name="Wu D."/>
            <person name="Gao X."/>
            <person name="Lin Z."/>
        </authorList>
    </citation>
    <scope>NUCLEOTIDE SEQUENCE [LARGE SCALE GENOMIC DNA]</scope>
    <source>
        <strain evidence="1 2">15-30</strain>
    </source>
</reference>
<organism evidence="1 2">
    <name type="scientific">Ligilactobacillus faecis</name>
    <dbReference type="NCBI Taxonomy" id="762833"/>
    <lineage>
        <taxon>Bacteria</taxon>
        <taxon>Bacillati</taxon>
        <taxon>Bacillota</taxon>
        <taxon>Bacilli</taxon>
        <taxon>Lactobacillales</taxon>
        <taxon>Lactobacillaceae</taxon>
        <taxon>Ligilactobacillus</taxon>
    </lineage>
</organism>
<accession>A0ABV4DPX7</accession>
<dbReference type="RefSeq" id="WP_369942139.1">
    <property type="nucleotide sequence ID" value="NZ_JBCLUF010000020.1"/>
</dbReference>
<comment type="caution">
    <text evidence="1">The sequence shown here is derived from an EMBL/GenBank/DDBJ whole genome shotgun (WGS) entry which is preliminary data.</text>
</comment>
<evidence type="ECO:0000313" key="2">
    <source>
        <dbReference type="Proteomes" id="UP001565236"/>
    </source>
</evidence>
<sequence length="42" mass="4599">MKSNSYARVAFKILKYLNDCYENGLDASIGSLNANTLGISDQ</sequence>
<gene>
    <name evidence="1" type="ORF">AALT52_06440</name>
</gene>
<protein>
    <submittedName>
        <fullName evidence="1">Uncharacterized protein</fullName>
    </submittedName>
</protein>
<proteinExistence type="predicted"/>
<evidence type="ECO:0000313" key="1">
    <source>
        <dbReference type="EMBL" id="MEY8662523.1"/>
    </source>
</evidence>
<dbReference type="EMBL" id="JBCLUF010000020">
    <property type="protein sequence ID" value="MEY8662523.1"/>
    <property type="molecule type" value="Genomic_DNA"/>
</dbReference>
<dbReference type="Proteomes" id="UP001565236">
    <property type="component" value="Unassembled WGS sequence"/>
</dbReference>